<dbReference type="Pfam" id="PF16868">
    <property type="entry name" value="NMT1_3"/>
    <property type="match status" value="1"/>
</dbReference>
<accession>A0A1I0CAX6</accession>
<dbReference type="PANTHER" id="PTHR42941:SF1">
    <property type="entry name" value="SLL1037 PROTEIN"/>
    <property type="match status" value="1"/>
</dbReference>
<dbReference type="AlphaFoldDB" id="A0A1I0CAX6"/>
<dbReference type="Proteomes" id="UP000198618">
    <property type="component" value="Unassembled WGS sequence"/>
</dbReference>
<reference evidence="2 3" key="1">
    <citation type="submission" date="2016-10" db="EMBL/GenBank/DDBJ databases">
        <authorList>
            <person name="de Groot N.N."/>
        </authorList>
    </citation>
    <scope>NUCLEOTIDE SEQUENCE [LARGE SCALE GENOMIC DNA]</scope>
    <source>
        <strain evidence="2 3">IBRC-M 10780</strain>
    </source>
</reference>
<evidence type="ECO:0000256" key="1">
    <source>
        <dbReference type="SAM" id="Phobius"/>
    </source>
</evidence>
<evidence type="ECO:0000313" key="3">
    <source>
        <dbReference type="Proteomes" id="UP000198618"/>
    </source>
</evidence>
<evidence type="ECO:0008006" key="4">
    <source>
        <dbReference type="Google" id="ProtNLM"/>
    </source>
</evidence>
<dbReference type="PROSITE" id="PS51257">
    <property type="entry name" value="PROKAR_LIPOPROTEIN"/>
    <property type="match status" value="1"/>
</dbReference>
<name>A0A1I0CAX6_9BACI</name>
<dbReference type="OrthoDB" id="9776669at2"/>
<dbReference type="InterPro" id="IPR011852">
    <property type="entry name" value="TRAP_TAXI"/>
</dbReference>
<organism evidence="2 3">
    <name type="scientific">Oceanobacillus limi</name>
    <dbReference type="NCBI Taxonomy" id="930131"/>
    <lineage>
        <taxon>Bacteria</taxon>
        <taxon>Bacillati</taxon>
        <taxon>Bacillota</taxon>
        <taxon>Bacilli</taxon>
        <taxon>Bacillales</taxon>
        <taxon>Bacillaceae</taxon>
        <taxon>Oceanobacillus</taxon>
    </lineage>
</organism>
<keyword evidence="3" id="KW-1185">Reference proteome</keyword>
<dbReference type="SUPFAM" id="SSF53850">
    <property type="entry name" value="Periplasmic binding protein-like II"/>
    <property type="match status" value="1"/>
</dbReference>
<protein>
    <recommendedName>
        <fullName evidence="4">TRAP transporter solute receptor, TAXI family</fullName>
    </recommendedName>
</protein>
<keyword evidence="1" id="KW-1133">Transmembrane helix</keyword>
<evidence type="ECO:0000313" key="2">
    <source>
        <dbReference type="EMBL" id="SET16424.1"/>
    </source>
</evidence>
<gene>
    <name evidence="2" type="ORF">SAMN05216389_106120</name>
</gene>
<keyword evidence="1" id="KW-0472">Membrane</keyword>
<dbReference type="Gene3D" id="3.40.190.10">
    <property type="entry name" value="Periplasmic binding protein-like II"/>
    <property type="match status" value="2"/>
</dbReference>
<proteinExistence type="predicted"/>
<dbReference type="EMBL" id="FOHE01000006">
    <property type="protein sequence ID" value="SET16424.1"/>
    <property type="molecule type" value="Genomic_DNA"/>
</dbReference>
<feature type="transmembrane region" description="Helical" evidence="1">
    <location>
        <begin position="7"/>
        <end position="25"/>
    </location>
</feature>
<dbReference type="STRING" id="930131.SAMN05216389_106120"/>
<keyword evidence="1" id="KW-0812">Transmembrane</keyword>
<sequence length="345" mass="37802">MMRLADYNTYIILFCVVIGLGMLAGCVSLDSSESESSTLASEQNNPISSTIIGGRTGGAWSVFTEGVAESIRRENEDAVITVEPGGIVENPPTVGTNKIPYGLSYSMTAYAAYIGQEPYDKAYKDIRAVSVVIPANYYQFVVRDTFEYDSLDDVIEKQIPIRIAVDQKGSAGEIITRSILRSYGITYDDIISWGGSVDHLGGSKSFELMADKRIDIAGDAVSVPSNDILEASTKMKLKMLSLSKETIDFVSEDLGLVPGTIEAGGYDFLEKNVATVNTPALLLVNKEVSDREVYQVTKAIYNNLEYLRTVHKEFNNLKGENIIDVGEVPLHPGAEKFYREKGLIK</sequence>
<dbReference type="PANTHER" id="PTHR42941">
    <property type="entry name" value="SLL1037 PROTEIN"/>
    <property type="match status" value="1"/>
</dbReference>
<dbReference type="NCBIfam" id="TIGR02122">
    <property type="entry name" value="TRAP_TAXI"/>
    <property type="match status" value="1"/>
</dbReference>